<feature type="domain" description="Rhodanese" evidence="6">
    <location>
        <begin position="44"/>
        <end position="133"/>
    </location>
</feature>
<dbReference type="CDD" id="cd00158">
    <property type="entry name" value="RHOD"/>
    <property type="match status" value="1"/>
</dbReference>
<dbReference type="SUPFAM" id="SSF52833">
    <property type="entry name" value="Thioredoxin-like"/>
    <property type="match status" value="1"/>
</dbReference>
<dbReference type="PANTHER" id="PTHR45663:SF11">
    <property type="entry name" value="GEO12009P1"/>
    <property type="match status" value="1"/>
</dbReference>
<comment type="caution">
    <text evidence="8">The sequence shown here is derived from an EMBL/GenBank/DDBJ whole genome shotgun (WGS) entry which is preliminary data.</text>
</comment>
<dbReference type="PANTHER" id="PTHR45663">
    <property type="entry name" value="GEO12009P1"/>
    <property type="match status" value="1"/>
</dbReference>
<evidence type="ECO:0000259" key="7">
    <source>
        <dbReference type="PROSITE" id="PS51352"/>
    </source>
</evidence>
<keyword evidence="2" id="KW-0249">Electron transport</keyword>
<keyword evidence="4" id="KW-0676">Redox-active center</keyword>
<gene>
    <name evidence="8" type="ORF">U0R10_06440</name>
</gene>
<organism evidence="8 9">
    <name type="scientific">Aquirufa avitistagni</name>
    <dbReference type="NCBI Taxonomy" id="3104728"/>
    <lineage>
        <taxon>Bacteria</taxon>
        <taxon>Pseudomonadati</taxon>
        <taxon>Bacteroidota</taxon>
        <taxon>Cytophagia</taxon>
        <taxon>Cytophagales</taxon>
        <taxon>Flectobacillaceae</taxon>
        <taxon>Aquirufa</taxon>
    </lineage>
</organism>
<dbReference type="Gene3D" id="3.40.30.10">
    <property type="entry name" value="Glutaredoxin"/>
    <property type="match status" value="1"/>
</dbReference>
<dbReference type="Pfam" id="PF00581">
    <property type="entry name" value="Rhodanese"/>
    <property type="match status" value="1"/>
</dbReference>
<dbReference type="InterPro" id="IPR001763">
    <property type="entry name" value="Rhodanese-like_dom"/>
</dbReference>
<dbReference type="InterPro" id="IPR036249">
    <property type="entry name" value="Thioredoxin-like_sf"/>
</dbReference>
<keyword evidence="5" id="KW-0732">Signal</keyword>
<evidence type="ECO:0000259" key="6">
    <source>
        <dbReference type="PROSITE" id="PS50206"/>
    </source>
</evidence>
<feature type="signal peptide" evidence="5">
    <location>
        <begin position="1"/>
        <end position="30"/>
    </location>
</feature>
<dbReference type="SUPFAM" id="SSF52821">
    <property type="entry name" value="Rhodanese/Cell cycle control phosphatase"/>
    <property type="match status" value="1"/>
</dbReference>
<evidence type="ECO:0000313" key="8">
    <source>
        <dbReference type="EMBL" id="MFD3394252.1"/>
    </source>
</evidence>
<sequence length="246" mass="27232">MIYITLYLIKMKNYTCLILFSLCAWFSVSAQVVDVESFSAKITELPKATLLDVRTSGEFGGGHLPKAQNIDFRSATFAQEIDKLDKSQPVLIYCLSGGRSAQAAEVMRAKGFQVTELKGGYLKWTTKMKPLEGVPAVKHDAAWSLADFEKLTKENGAIVVDFYAKWCAPCLKMMPMVDKLAGEFAGKVTVLKVEADGNQSILQAYGIDEIPSFIVFHQGKVIEKTSGFREEPKLKELFVQAIGTIQ</sequence>
<dbReference type="InterPro" id="IPR017937">
    <property type="entry name" value="Thioredoxin_CS"/>
</dbReference>
<feature type="domain" description="Thioredoxin" evidence="7">
    <location>
        <begin position="122"/>
        <end position="246"/>
    </location>
</feature>
<dbReference type="Gene3D" id="3.40.250.10">
    <property type="entry name" value="Rhodanese-like domain"/>
    <property type="match status" value="1"/>
</dbReference>
<keyword evidence="3" id="KW-1015">Disulfide bond</keyword>
<dbReference type="PROSITE" id="PS51352">
    <property type="entry name" value="THIOREDOXIN_2"/>
    <property type="match status" value="1"/>
</dbReference>
<dbReference type="InterPro" id="IPR013766">
    <property type="entry name" value="Thioredoxin_domain"/>
</dbReference>
<evidence type="ECO:0000313" key="9">
    <source>
        <dbReference type="Proteomes" id="UP001598138"/>
    </source>
</evidence>
<name>A0ABW6DBG4_9BACT</name>
<dbReference type="PROSITE" id="PS50206">
    <property type="entry name" value="RHODANESE_3"/>
    <property type="match status" value="1"/>
</dbReference>
<dbReference type="PROSITE" id="PS00194">
    <property type="entry name" value="THIOREDOXIN_1"/>
    <property type="match status" value="1"/>
</dbReference>
<evidence type="ECO:0000256" key="1">
    <source>
        <dbReference type="ARBA" id="ARBA00022448"/>
    </source>
</evidence>
<feature type="chain" id="PRO_5046755403" evidence="5">
    <location>
        <begin position="31"/>
        <end position="246"/>
    </location>
</feature>
<evidence type="ECO:0000256" key="3">
    <source>
        <dbReference type="ARBA" id="ARBA00023157"/>
    </source>
</evidence>
<accession>A0ABW6DBG4</accession>
<dbReference type="SMART" id="SM00450">
    <property type="entry name" value="RHOD"/>
    <property type="match status" value="1"/>
</dbReference>
<reference evidence="8 9" key="1">
    <citation type="submission" date="2024-03" db="EMBL/GenBank/DDBJ databases">
        <title>Aquirufa genome sequencing.</title>
        <authorList>
            <person name="Pitt A."/>
            <person name="Hahn M.W."/>
        </authorList>
    </citation>
    <scope>NUCLEOTIDE SEQUENCE [LARGE SCALE GENOMIC DNA]</scope>
    <source>
        <strain evidence="8 9">OSTEICH-129V</strain>
    </source>
</reference>
<protein>
    <submittedName>
        <fullName evidence="8">Thioredoxin domain-containing protein</fullName>
    </submittedName>
</protein>
<evidence type="ECO:0000256" key="5">
    <source>
        <dbReference type="SAM" id="SignalP"/>
    </source>
</evidence>
<dbReference type="InterPro" id="IPR036873">
    <property type="entry name" value="Rhodanese-like_dom_sf"/>
</dbReference>
<evidence type="ECO:0000256" key="4">
    <source>
        <dbReference type="ARBA" id="ARBA00023284"/>
    </source>
</evidence>
<dbReference type="Proteomes" id="UP001598138">
    <property type="component" value="Unassembled WGS sequence"/>
</dbReference>
<proteinExistence type="predicted"/>
<dbReference type="CDD" id="cd02947">
    <property type="entry name" value="TRX_family"/>
    <property type="match status" value="1"/>
</dbReference>
<dbReference type="EMBL" id="JBBKXZ010000002">
    <property type="protein sequence ID" value="MFD3394252.1"/>
    <property type="molecule type" value="Genomic_DNA"/>
</dbReference>
<dbReference type="Pfam" id="PF00085">
    <property type="entry name" value="Thioredoxin"/>
    <property type="match status" value="1"/>
</dbReference>
<evidence type="ECO:0000256" key="2">
    <source>
        <dbReference type="ARBA" id="ARBA00022982"/>
    </source>
</evidence>
<keyword evidence="1" id="KW-0813">Transport</keyword>
<keyword evidence="9" id="KW-1185">Reference proteome</keyword>